<accession>A0ABV6ZJV7</accession>
<evidence type="ECO:0000256" key="1">
    <source>
        <dbReference type="SAM" id="MobiDB-lite"/>
    </source>
</evidence>
<name>A0ABV6ZJV7_9HYPH</name>
<feature type="compositionally biased region" description="Basic and acidic residues" evidence="1">
    <location>
        <begin position="106"/>
        <end position="116"/>
    </location>
</feature>
<protein>
    <recommendedName>
        <fullName evidence="4">HK97 gp10 family phage protein</fullName>
    </recommendedName>
</protein>
<evidence type="ECO:0000313" key="2">
    <source>
        <dbReference type="EMBL" id="MFC2252466.1"/>
    </source>
</evidence>
<organism evidence="2 3">
    <name type="scientific">Labrys neptuniae</name>
    <dbReference type="NCBI Taxonomy" id="376174"/>
    <lineage>
        <taxon>Bacteria</taxon>
        <taxon>Pseudomonadati</taxon>
        <taxon>Pseudomonadota</taxon>
        <taxon>Alphaproteobacteria</taxon>
        <taxon>Hyphomicrobiales</taxon>
        <taxon>Xanthobacteraceae</taxon>
        <taxon>Labrys</taxon>
    </lineage>
</organism>
<evidence type="ECO:0000313" key="3">
    <source>
        <dbReference type="Proteomes" id="UP001595190"/>
    </source>
</evidence>
<proteinExistence type="predicted"/>
<feature type="compositionally biased region" description="Polar residues" evidence="1">
    <location>
        <begin position="91"/>
        <end position="101"/>
    </location>
</feature>
<dbReference type="EMBL" id="JBHGPK010000011">
    <property type="protein sequence ID" value="MFC2252466.1"/>
    <property type="molecule type" value="Genomic_DNA"/>
</dbReference>
<dbReference type="RefSeq" id="WP_068285743.1">
    <property type="nucleotide sequence ID" value="NZ_JBHGPK010000011.1"/>
</dbReference>
<evidence type="ECO:0008006" key="4">
    <source>
        <dbReference type="Google" id="ProtNLM"/>
    </source>
</evidence>
<comment type="caution">
    <text evidence="2">The sequence shown here is derived from an EMBL/GenBank/DDBJ whole genome shotgun (WGS) entry which is preliminary data.</text>
</comment>
<sequence length="116" mass="12334">MKRIRDAQTIIGALEGGDAAAALGKEITETLAALKEISGGRPKNKVKGKVILTLDIEVEGSSAEITADIQSKRPKPVRGASFYWVLDDGSLSTEHPQQTNMFDGPRSLDRNEAAGG</sequence>
<feature type="region of interest" description="Disordered" evidence="1">
    <location>
        <begin position="91"/>
        <end position="116"/>
    </location>
</feature>
<reference evidence="2 3" key="1">
    <citation type="submission" date="2024-09" db="EMBL/GenBank/DDBJ databases">
        <title>Description of Labrys sedimenti sp. nov., isolated from a diclofenac-degrading enrichment culture, and genome-based reclassification of Labrys portucalensis as a later heterotypic synonym of Labrys neptuniae.</title>
        <authorList>
            <person name="Tancsics A."/>
            <person name="Csepanyi A."/>
        </authorList>
    </citation>
    <scope>NUCLEOTIDE SEQUENCE [LARGE SCALE GENOMIC DNA]</scope>
    <source>
        <strain evidence="2 3">LMG 23412</strain>
    </source>
</reference>
<dbReference type="Proteomes" id="UP001595190">
    <property type="component" value="Unassembled WGS sequence"/>
</dbReference>
<gene>
    <name evidence="2" type="ORF">ACETRX_22715</name>
</gene>